<reference evidence="3" key="1">
    <citation type="submission" date="2017-02" db="EMBL/GenBank/DDBJ databases">
        <authorList>
            <person name="Varghese N."/>
            <person name="Submissions S."/>
        </authorList>
    </citation>
    <scope>NUCLEOTIDE SEQUENCE [LARGE SCALE GENOMIC DNA]</scope>
    <source>
        <strain evidence="3">USBA 833</strain>
    </source>
</reference>
<feature type="coiled-coil region" evidence="1">
    <location>
        <begin position="352"/>
        <end position="379"/>
    </location>
</feature>
<dbReference type="PANTHER" id="PTHR12994:SF17">
    <property type="entry name" value="LD30995P"/>
    <property type="match status" value="1"/>
</dbReference>
<dbReference type="InterPro" id="IPR005322">
    <property type="entry name" value="Peptidase_C69"/>
</dbReference>
<dbReference type="Proteomes" id="UP000190105">
    <property type="component" value="Unassembled WGS sequence"/>
</dbReference>
<sequence>MCDTLVALSNSTKNGAVIFGKNSDREKDEPHVVIRVKGEKHEKGKRVKCTYIEIPQANETYDCILFKPSCIWGAEMGVNEYGVVIGNEAVFTKENQGKESLLGMDILRLALERSKTAIEALKNIVCFIKNYGQGGKCGYKKDLRYHNSYIIADFKSAYKIETADRLWAIKKIEDFDSISNSLSITDDYDMLSSDLGDTFEYKNIIGREKYNFKDKHENKIIARIAKGDLRRNITYSFLNQKKGKITVEDFKNILRHHEGEGSIFNGSMKNICMHQKSIVSSETTGSMIVELINGEINIWATGSSLPCLSTYKPLWFVESDSFFYEKDLDRAVDYWKKQRERIKEVEIGKIDKAEFIKNRDDLERRLVQISKEAKTDDEKIEIMKFAWS</sequence>
<name>A0A1T4WE22_9CLOT</name>
<evidence type="ECO:0000313" key="3">
    <source>
        <dbReference type="Proteomes" id="UP000190105"/>
    </source>
</evidence>
<dbReference type="GO" id="GO:0006508">
    <property type="term" value="P:proteolysis"/>
    <property type="evidence" value="ECO:0007669"/>
    <property type="project" value="InterPro"/>
</dbReference>
<keyword evidence="3" id="KW-1185">Reference proteome</keyword>
<keyword evidence="1" id="KW-0175">Coiled coil</keyword>
<dbReference type="OrthoDB" id="9764088at2"/>
<dbReference type="EMBL" id="FUYH01000001">
    <property type="protein sequence ID" value="SKA75543.1"/>
    <property type="molecule type" value="Genomic_DNA"/>
</dbReference>
<organism evidence="2 3">
    <name type="scientific">Caloramator quimbayensis</name>
    <dbReference type="NCBI Taxonomy" id="1147123"/>
    <lineage>
        <taxon>Bacteria</taxon>
        <taxon>Bacillati</taxon>
        <taxon>Bacillota</taxon>
        <taxon>Clostridia</taxon>
        <taxon>Eubacteriales</taxon>
        <taxon>Clostridiaceae</taxon>
        <taxon>Caloramator</taxon>
    </lineage>
</organism>
<dbReference type="Gene3D" id="3.60.60.10">
    <property type="entry name" value="Penicillin V Acylase, Chain A"/>
    <property type="match status" value="1"/>
</dbReference>
<dbReference type="GO" id="GO:0070004">
    <property type="term" value="F:cysteine-type exopeptidase activity"/>
    <property type="evidence" value="ECO:0007669"/>
    <property type="project" value="InterPro"/>
</dbReference>
<evidence type="ECO:0000256" key="1">
    <source>
        <dbReference type="SAM" id="Coils"/>
    </source>
</evidence>
<dbReference type="GO" id="GO:0016805">
    <property type="term" value="F:dipeptidase activity"/>
    <property type="evidence" value="ECO:0007669"/>
    <property type="project" value="InterPro"/>
</dbReference>
<gene>
    <name evidence="2" type="ORF">SAMN05443428_10142</name>
</gene>
<dbReference type="AlphaFoldDB" id="A0A1T4WE22"/>
<dbReference type="RefSeq" id="WP_078695087.1">
    <property type="nucleotide sequence ID" value="NZ_FUYH01000001.1"/>
</dbReference>
<dbReference type="STRING" id="1147123.SAMN05443428_10142"/>
<dbReference type="PANTHER" id="PTHR12994">
    <property type="entry name" value="SECERNIN"/>
    <property type="match status" value="1"/>
</dbReference>
<proteinExistence type="predicted"/>
<protein>
    <submittedName>
        <fullName evidence="2">Dipeptidase</fullName>
    </submittedName>
</protein>
<accession>A0A1T4WE22</accession>
<evidence type="ECO:0000313" key="2">
    <source>
        <dbReference type="EMBL" id="SKA75543.1"/>
    </source>
</evidence>